<evidence type="ECO:0000313" key="14">
    <source>
        <dbReference type="Proteomes" id="UP000429730"/>
    </source>
</evidence>
<dbReference type="EMBL" id="JAREWH010000005">
    <property type="protein sequence ID" value="MDN3192286.1"/>
    <property type="molecule type" value="Genomic_DNA"/>
</dbReference>
<reference evidence="5 12" key="3">
    <citation type="submission" date="2018-10" db="EMBL/GenBank/DDBJ databases">
        <title>Genotypes and phenotypes of Enterococci isolated from broiler chickens.</title>
        <authorList>
            <person name="Muhammad A.R."/>
            <person name="Diarra M.S."/>
        </authorList>
    </citation>
    <scope>NUCLEOTIDE SEQUENCE [LARGE SCALE GENOMIC DNA]</scope>
    <source>
        <strain evidence="5 12">LIT2 A36'</strain>
    </source>
</reference>
<dbReference type="EMBL" id="PZZH01000001">
    <property type="protein sequence ID" value="PTN76465.1"/>
    <property type="molecule type" value="Genomic_DNA"/>
</dbReference>
<dbReference type="Proteomes" id="UP001222182">
    <property type="component" value="Chromosome"/>
</dbReference>
<reference evidence="8 16" key="8">
    <citation type="submission" date="2023-02" db="EMBL/GenBank/DDBJ databases">
        <title>Results of the 2020 Genomic Proficiency Test for the network of European Union Reference Laboratory for Antimicrobial Resistance assessing whole genome sequencing capacities.</title>
        <authorList>
            <person name="Hoffmann M."/>
            <person name="Luo Y."/>
            <person name="Sorensen L.H."/>
            <person name="Pedersen S.K."/>
            <person name="Hendriksen R.S."/>
        </authorList>
    </citation>
    <scope>NUCLEOTIDE SEQUENCE [LARGE SCALE GENOMIC DNA]</scope>
    <source>
        <strain evidence="8 16">GENOMIC22-006</strain>
    </source>
</reference>
<evidence type="ECO:0000313" key="1">
    <source>
        <dbReference type="EMBL" id="MDN3192286.1"/>
    </source>
</evidence>
<dbReference type="Proteomes" id="UP000292223">
    <property type="component" value="Unassembled WGS sequence"/>
</dbReference>
<evidence type="ECO:0000313" key="8">
    <source>
        <dbReference type="EMBL" id="WEH22395.1"/>
    </source>
</evidence>
<dbReference type="EMBL" id="CP119159">
    <property type="protein sequence ID" value="WEH22395.1"/>
    <property type="molecule type" value="Genomic_DNA"/>
</dbReference>
<dbReference type="Proteomes" id="UP001173174">
    <property type="component" value="Unassembled WGS sequence"/>
</dbReference>
<dbReference type="Proteomes" id="UP001221642">
    <property type="component" value="Chromosome"/>
</dbReference>
<proteinExistence type="predicted"/>
<evidence type="ECO:0000313" key="9">
    <source>
        <dbReference type="EMBL" id="WER43072.1"/>
    </source>
</evidence>
<evidence type="ECO:0000313" key="12">
    <source>
        <dbReference type="Proteomes" id="UP000281488"/>
    </source>
</evidence>
<dbReference type="Proteomes" id="UP000429730">
    <property type="component" value="Unassembled WGS sequence"/>
</dbReference>
<reference evidence="1" key="7">
    <citation type="journal article" date="2023" name="Pathogens">
        <title>Prevalence of Enterococcus spp. and the Whole-Genome Characteristics of Enterococcus faecium and Enterococcus faecalis Strains Isolated from Free-Living Birds in Poland.</title>
        <authorList>
            <person name="Kwit R."/>
            <person name="Zajac M."/>
            <person name="Smialowska-Weglinska A."/>
            <person name="Skarzynska M."/>
            <person name="Bomba A."/>
            <person name="Lalak A."/>
            <person name="Skrzypiec E."/>
            <person name="Wojdat D."/>
            <person name="Koza W."/>
            <person name="Mikos-Wojewoda E."/>
            <person name="Pasim P."/>
            <person name="Skora M."/>
            <person name="Polak M."/>
            <person name="Wiacek J."/>
            <person name="Wasyl D."/>
        </authorList>
    </citation>
    <scope>NUCLEOTIDE SEQUENCE</scope>
    <source>
        <strain evidence="1">691B_2</strain>
    </source>
</reference>
<protein>
    <submittedName>
        <fullName evidence="6">Uncharacterized protein</fullName>
    </submittedName>
</protein>
<evidence type="ECO:0000313" key="2">
    <source>
        <dbReference type="EMBL" id="MXS52382.1"/>
    </source>
</evidence>
<reference evidence="2 14" key="5">
    <citation type="submission" date="2019-04" db="EMBL/GenBank/DDBJ databases">
        <title>Step-wise assembly of the neonatal virome modulated by breast feeding.</title>
        <authorList>
            <person name="Liang G."/>
            <person name="Bushman F."/>
        </authorList>
    </citation>
    <scope>NUCLEOTIDE SEQUENCE [LARGE SCALE GENOMIC DNA]</scope>
    <source>
        <strain evidence="2 14">E3754</strain>
    </source>
</reference>
<dbReference type="EMBL" id="CP119528">
    <property type="protein sequence ID" value="WER43072.1"/>
    <property type="molecule type" value="Genomic_DNA"/>
</dbReference>
<dbReference type="Proteomes" id="UP000244140">
    <property type="component" value="Unassembled WGS sequence"/>
</dbReference>
<dbReference type="AlphaFoldDB" id="A0A1B4XL08"/>
<reference evidence="7 11" key="2">
    <citation type="submission" date="2018-06" db="EMBL/GenBank/DDBJ databases">
        <authorList>
            <consortium name="Pathogen Informatics"/>
            <person name="Doyle S."/>
        </authorList>
    </citation>
    <scope>NUCLEOTIDE SEQUENCE [LARGE SCALE GENOMIC DNA]</scope>
    <source>
        <strain evidence="7 11">NCTC13379</strain>
    </source>
</reference>
<evidence type="ECO:0000313" key="4">
    <source>
        <dbReference type="EMBL" id="QNP36554.1"/>
    </source>
</evidence>
<evidence type="ECO:0000313" key="17">
    <source>
        <dbReference type="Proteomes" id="UP001222182"/>
    </source>
</evidence>
<dbReference type="Proteomes" id="UP000254396">
    <property type="component" value="Unassembled WGS sequence"/>
</dbReference>
<evidence type="ECO:0000313" key="15">
    <source>
        <dbReference type="Proteomes" id="UP000516122"/>
    </source>
</evidence>
<evidence type="ECO:0000313" key="5">
    <source>
        <dbReference type="EMBL" id="ROX30499.1"/>
    </source>
</evidence>
<dbReference type="RefSeq" id="WP_002366057.1">
    <property type="nucleotide sequence ID" value="NZ_AP017623.1"/>
</dbReference>
<reference evidence="3 10" key="1">
    <citation type="submission" date="2018-04" db="EMBL/GenBank/DDBJ databases">
        <authorList>
            <person name="Van Tyne D."/>
        </authorList>
    </citation>
    <scope>NUCLEOTIDE SEQUENCE [LARGE SCALE GENOMIC DNA]</scope>
    <source>
        <strain evidence="3 10">B2535</strain>
    </source>
</reference>
<name>A0A1B4XL08_ENTFL</name>
<dbReference type="EMBL" id="RKMZ01000008">
    <property type="protein sequence ID" value="ROX30499.1"/>
    <property type="molecule type" value="Genomic_DNA"/>
</dbReference>
<evidence type="ECO:0000313" key="6">
    <source>
        <dbReference type="EMBL" id="RYU30996.1"/>
    </source>
</evidence>
<reference evidence="9 17" key="9">
    <citation type="submission" date="2023-03" db="EMBL/GenBank/DDBJ databases">
        <title>Complete genome sequence of an Enterococcus faecalis urinary isolate.</title>
        <authorList>
            <person name="Brauer A.L."/>
            <person name="Armbruster C.E."/>
        </authorList>
    </citation>
    <scope>NUCLEOTIDE SEQUENCE [LARGE SCALE GENOMIC DNA]</scope>
    <source>
        <strain evidence="9 17">3143</strain>
    </source>
</reference>
<organism evidence="6 13">
    <name type="scientific">Enterococcus faecalis</name>
    <name type="common">Streptococcus faecalis</name>
    <dbReference type="NCBI Taxonomy" id="1351"/>
    <lineage>
        <taxon>Bacteria</taxon>
        <taxon>Bacillati</taxon>
        <taxon>Bacillota</taxon>
        <taxon>Bacilli</taxon>
        <taxon>Lactobacillales</taxon>
        <taxon>Enterococcaceae</taxon>
        <taxon>Enterococcus</taxon>
    </lineage>
</organism>
<accession>A0A1B4XL08</accession>
<evidence type="ECO:0000313" key="7">
    <source>
        <dbReference type="EMBL" id="STP63488.1"/>
    </source>
</evidence>
<reference evidence="4 15" key="6">
    <citation type="submission" date="2020-08" db="EMBL/GenBank/DDBJ databases">
        <title>Enterococcus faecalis SF28073 genome assembly.</title>
        <authorList>
            <person name="Duerkop B.A."/>
            <person name="Johnson C.N."/>
        </authorList>
    </citation>
    <scope>NUCLEOTIDE SEQUENCE [LARGE SCALE GENOMIC DNA]</scope>
    <source>
        <strain evidence="4 15">SF28073</strain>
    </source>
</reference>
<evidence type="ECO:0000313" key="11">
    <source>
        <dbReference type="Proteomes" id="UP000254396"/>
    </source>
</evidence>
<dbReference type="EMBL" id="SEWT01000009">
    <property type="protein sequence ID" value="RYU30996.1"/>
    <property type="molecule type" value="Genomic_DNA"/>
</dbReference>
<dbReference type="EMBL" id="WVTJ01000009">
    <property type="protein sequence ID" value="MXS52382.1"/>
    <property type="molecule type" value="Genomic_DNA"/>
</dbReference>
<evidence type="ECO:0000313" key="10">
    <source>
        <dbReference type="Proteomes" id="UP000244140"/>
    </source>
</evidence>
<evidence type="ECO:0000313" key="3">
    <source>
        <dbReference type="EMBL" id="PTN76465.1"/>
    </source>
</evidence>
<evidence type="ECO:0000313" key="13">
    <source>
        <dbReference type="Proteomes" id="UP000292223"/>
    </source>
</evidence>
<dbReference type="EMBL" id="CP060804">
    <property type="protein sequence ID" value="QNP36554.1"/>
    <property type="molecule type" value="Genomic_DNA"/>
</dbReference>
<sequence length="45" mass="4931">MTKKQASLFLETESCCCMVQNSAAYSFVMGKTSVISEKLPNTIPL</sequence>
<dbReference type="Proteomes" id="UP000516122">
    <property type="component" value="Chromosome"/>
</dbReference>
<reference evidence="6 13" key="4">
    <citation type="submission" date="2019-02" db="EMBL/GenBank/DDBJ databases">
        <title>From farm to fork: dissemination of Tn554::fexA-optrA in linezolid-resistant Enterococcus faecalis clones from chicken feces and meat in Tunisia.</title>
        <authorList>
            <person name="Tedim A.P."/>
            <person name="Elghaieb H."/>
            <person name="Abbassi M.S."/>
            <person name="Novais C."/>
            <person name="Hassen A."/>
            <person name="Peixe L."/>
            <person name="Freitas A.R."/>
        </authorList>
    </citation>
    <scope>NUCLEOTIDE SEQUENCE [LARGE SCALE GENOMIC DNA]</scope>
    <source>
        <strain evidence="6 13">728T</strain>
    </source>
</reference>
<gene>
    <name evidence="3" type="ORF">DAI13_01340</name>
    <name evidence="5" type="ORF">EGW16_12870</name>
    <name evidence="6" type="ORF">EU507_13285</name>
    <name evidence="2" type="ORF">GTI81_06635</name>
    <name evidence="4" type="ORF">H9Q64_08535</name>
    <name evidence="7" type="ORF">NCTC13379_00303</name>
    <name evidence="9" type="ORF">P0083_01885</name>
    <name evidence="8" type="ORF">P0D81_15415</name>
    <name evidence="1" type="ORF">P0E79_07320</name>
</gene>
<evidence type="ECO:0000313" key="16">
    <source>
        <dbReference type="Proteomes" id="UP001221642"/>
    </source>
</evidence>
<dbReference type="Proteomes" id="UP000281488">
    <property type="component" value="Unassembled WGS sequence"/>
</dbReference>
<reference evidence="1" key="10">
    <citation type="submission" date="2023-03" db="EMBL/GenBank/DDBJ databases">
        <authorList>
            <person name="Zajac M."/>
            <person name="Kwit R."/>
            <person name="Wasyl D."/>
        </authorList>
    </citation>
    <scope>NUCLEOTIDE SEQUENCE</scope>
    <source>
        <strain evidence="1">691B_2</strain>
    </source>
</reference>
<dbReference type="EMBL" id="UGIX01000001">
    <property type="protein sequence ID" value="STP63488.1"/>
    <property type="molecule type" value="Genomic_DNA"/>
</dbReference>